<evidence type="ECO:0000256" key="1">
    <source>
        <dbReference type="ARBA" id="ARBA00022603"/>
    </source>
</evidence>
<dbReference type="CDD" id="cd02440">
    <property type="entry name" value="AdoMet_MTases"/>
    <property type="match status" value="1"/>
</dbReference>
<proteinExistence type="predicted"/>
<feature type="domain" description="Methyltransferase" evidence="3">
    <location>
        <begin position="60"/>
        <end position="152"/>
    </location>
</feature>
<evidence type="ECO:0000256" key="2">
    <source>
        <dbReference type="ARBA" id="ARBA00022679"/>
    </source>
</evidence>
<evidence type="ECO:0000313" key="4">
    <source>
        <dbReference type="EMBL" id="GII95364.1"/>
    </source>
</evidence>
<dbReference type="InterPro" id="IPR041698">
    <property type="entry name" value="Methyltransf_25"/>
</dbReference>
<dbReference type="GO" id="GO:0008757">
    <property type="term" value="F:S-adenosylmethionine-dependent methyltransferase activity"/>
    <property type="evidence" value="ECO:0007669"/>
    <property type="project" value="InterPro"/>
</dbReference>
<keyword evidence="5" id="KW-1185">Reference proteome</keyword>
<evidence type="ECO:0000259" key="3">
    <source>
        <dbReference type="Pfam" id="PF13649"/>
    </source>
</evidence>
<dbReference type="Pfam" id="PF13649">
    <property type="entry name" value="Methyltransf_25"/>
    <property type="match status" value="1"/>
</dbReference>
<protein>
    <recommendedName>
        <fullName evidence="3">Methyltransferase domain-containing protein</fullName>
    </recommendedName>
</protein>
<sequence length="234" mass="25224">MTTPVHPTHATGPSEYWDRYGIGQADTETPEEALKHAFGWCQYKGHGPGDELLGQPATALELGFGRGNAVAALAAKGITTHGVDISSVQCQRAAARWGHLPGVDFIQADVLDYLADVAGRRWDAIYSIWGAAWFTDPARLLPAVLDRLEPGGRLAFSHAPAVPGAYGPQGIYGAGFTGPQVWLYRWAYEAATWADILSDHGYVDVDARIHPAPEQELLGTLIVSARRPPDNLSD</sequence>
<name>A0A919RNR1_9ACTN</name>
<gene>
    <name evidence="4" type="ORF">Ssi02_55950</name>
</gene>
<dbReference type="PANTHER" id="PTHR43861:SF1">
    <property type="entry name" value="TRANS-ACONITATE 2-METHYLTRANSFERASE"/>
    <property type="match status" value="1"/>
</dbReference>
<dbReference type="Proteomes" id="UP000606172">
    <property type="component" value="Unassembled WGS sequence"/>
</dbReference>
<reference evidence="4" key="1">
    <citation type="submission" date="2021-01" db="EMBL/GenBank/DDBJ databases">
        <title>Whole genome shotgun sequence of Sinosporangium siamense NBRC 109515.</title>
        <authorList>
            <person name="Komaki H."/>
            <person name="Tamura T."/>
        </authorList>
    </citation>
    <scope>NUCLEOTIDE SEQUENCE</scope>
    <source>
        <strain evidence="4">NBRC 109515</strain>
    </source>
</reference>
<organism evidence="4 5">
    <name type="scientific">Sinosporangium siamense</name>
    <dbReference type="NCBI Taxonomy" id="1367973"/>
    <lineage>
        <taxon>Bacteria</taxon>
        <taxon>Bacillati</taxon>
        <taxon>Actinomycetota</taxon>
        <taxon>Actinomycetes</taxon>
        <taxon>Streptosporangiales</taxon>
        <taxon>Streptosporangiaceae</taxon>
        <taxon>Sinosporangium</taxon>
    </lineage>
</organism>
<accession>A0A919RNR1</accession>
<dbReference type="SUPFAM" id="SSF53335">
    <property type="entry name" value="S-adenosyl-L-methionine-dependent methyltransferases"/>
    <property type="match status" value="1"/>
</dbReference>
<dbReference type="RefSeq" id="WP_204030424.1">
    <property type="nucleotide sequence ID" value="NZ_BOOW01000035.1"/>
</dbReference>
<dbReference type="PANTHER" id="PTHR43861">
    <property type="entry name" value="TRANS-ACONITATE 2-METHYLTRANSFERASE-RELATED"/>
    <property type="match status" value="1"/>
</dbReference>
<evidence type="ECO:0000313" key="5">
    <source>
        <dbReference type="Proteomes" id="UP000606172"/>
    </source>
</evidence>
<dbReference type="AlphaFoldDB" id="A0A919RNR1"/>
<dbReference type="EMBL" id="BOOW01000035">
    <property type="protein sequence ID" value="GII95364.1"/>
    <property type="molecule type" value="Genomic_DNA"/>
</dbReference>
<comment type="caution">
    <text evidence="4">The sequence shown here is derived from an EMBL/GenBank/DDBJ whole genome shotgun (WGS) entry which is preliminary data.</text>
</comment>
<keyword evidence="1" id="KW-0489">Methyltransferase</keyword>
<dbReference type="InterPro" id="IPR029063">
    <property type="entry name" value="SAM-dependent_MTases_sf"/>
</dbReference>
<dbReference type="Gene3D" id="3.40.50.150">
    <property type="entry name" value="Vaccinia Virus protein VP39"/>
    <property type="match status" value="1"/>
</dbReference>
<keyword evidence="2" id="KW-0808">Transferase</keyword>